<dbReference type="Pfam" id="PF02517">
    <property type="entry name" value="Rce1-like"/>
    <property type="match status" value="1"/>
</dbReference>
<keyword evidence="1" id="KW-1133">Transmembrane helix</keyword>
<reference evidence="3" key="2">
    <citation type="submission" date="2020-09" db="EMBL/GenBank/DDBJ databases">
        <authorList>
            <person name="Sun Q."/>
            <person name="Ohkuma M."/>
        </authorList>
    </citation>
    <scope>NUCLEOTIDE SEQUENCE</scope>
    <source>
        <strain evidence="3">JCM 19596</strain>
    </source>
</reference>
<feature type="transmembrane region" description="Helical" evidence="1">
    <location>
        <begin position="192"/>
        <end position="209"/>
    </location>
</feature>
<dbReference type="InterPro" id="IPR003675">
    <property type="entry name" value="Rce1/LyrA-like_dom"/>
</dbReference>
<feature type="transmembrane region" description="Helical" evidence="1">
    <location>
        <begin position="58"/>
        <end position="83"/>
    </location>
</feature>
<feature type="transmembrane region" description="Helical" evidence="1">
    <location>
        <begin position="16"/>
        <end position="37"/>
    </location>
</feature>
<feature type="transmembrane region" description="Helical" evidence="1">
    <location>
        <begin position="229"/>
        <end position="248"/>
    </location>
</feature>
<keyword evidence="1" id="KW-0472">Membrane</keyword>
<proteinExistence type="predicted"/>
<feature type="domain" description="CAAX prenyl protease 2/Lysostaphin resistance protein A-like" evidence="2">
    <location>
        <begin position="98"/>
        <end position="196"/>
    </location>
</feature>
<evidence type="ECO:0000256" key="1">
    <source>
        <dbReference type="SAM" id="Phobius"/>
    </source>
</evidence>
<feature type="transmembrane region" description="Helical" evidence="1">
    <location>
        <begin position="164"/>
        <end position="180"/>
    </location>
</feature>
<dbReference type="AlphaFoldDB" id="A0A830FPE2"/>
<dbReference type="EMBL" id="BMPG01000009">
    <property type="protein sequence ID" value="GGL73189.1"/>
    <property type="molecule type" value="Genomic_DNA"/>
</dbReference>
<dbReference type="GO" id="GO:0004175">
    <property type="term" value="F:endopeptidase activity"/>
    <property type="evidence" value="ECO:0007669"/>
    <property type="project" value="UniProtKB-ARBA"/>
</dbReference>
<evidence type="ECO:0000313" key="3">
    <source>
        <dbReference type="EMBL" id="GGL73189.1"/>
    </source>
</evidence>
<keyword evidence="1" id="KW-0812">Transmembrane</keyword>
<protein>
    <recommendedName>
        <fullName evidence="2">CAAX prenyl protease 2/Lysostaphin resistance protein A-like domain-containing protein</fullName>
    </recommendedName>
</protein>
<comment type="caution">
    <text evidence="3">The sequence shown here is derived from an EMBL/GenBank/DDBJ whole genome shotgun (WGS) entry which is preliminary data.</text>
</comment>
<sequence length="267" mass="28329">MQTAVRARFEHPIRELLELVGFAVVLAGGLLVAARLIDRRPAADYGLSVDRDWCKTAAIGSVIAISVNAGALVVSVYAGWASVTGFAETPGGTPFAPAVVITFGLIAVAAIWEEFIFRATMLKNLAEGGAGYVGEKPAILLAVLISTLVFAILHGGKVTHVSQYGYYVTAGLVLGTAYALTGELALPMGFHVFYNFSQGLLGLGVSQTTPELVALALTGPDKWVGEEGLVHVVFAILGGLLLLAYIRWRDGELQMSERVTRWTPISI</sequence>
<feature type="transmembrane region" description="Helical" evidence="1">
    <location>
        <begin position="95"/>
        <end position="117"/>
    </location>
</feature>
<dbReference type="GO" id="GO:0080120">
    <property type="term" value="P:CAAX-box protein maturation"/>
    <property type="evidence" value="ECO:0007669"/>
    <property type="project" value="UniProtKB-ARBA"/>
</dbReference>
<feature type="transmembrane region" description="Helical" evidence="1">
    <location>
        <begin position="138"/>
        <end position="158"/>
    </location>
</feature>
<dbReference type="Proteomes" id="UP000607197">
    <property type="component" value="Unassembled WGS sequence"/>
</dbReference>
<accession>A0A830FPE2</accession>
<evidence type="ECO:0000259" key="2">
    <source>
        <dbReference type="Pfam" id="PF02517"/>
    </source>
</evidence>
<reference evidence="3" key="1">
    <citation type="journal article" date="2014" name="Int. J. Syst. Evol. Microbiol.">
        <title>Complete genome sequence of Corynebacterium casei LMG S-19264T (=DSM 44701T), isolated from a smear-ripened cheese.</title>
        <authorList>
            <consortium name="US DOE Joint Genome Institute (JGI-PGF)"/>
            <person name="Walter F."/>
            <person name="Albersmeier A."/>
            <person name="Kalinowski J."/>
            <person name="Ruckert C."/>
        </authorList>
    </citation>
    <scope>NUCLEOTIDE SEQUENCE</scope>
    <source>
        <strain evidence="3">JCM 19596</strain>
    </source>
</reference>
<dbReference type="PANTHER" id="PTHR39430:SF1">
    <property type="entry name" value="PROTEASE"/>
    <property type="match status" value="1"/>
</dbReference>
<dbReference type="RefSeq" id="WP_229774200.1">
    <property type="nucleotide sequence ID" value="NZ_BMPG01000009.1"/>
</dbReference>
<evidence type="ECO:0000313" key="4">
    <source>
        <dbReference type="Proteomes" id="UP000607197"/>
    </source>
</evidence>
<gene>
    <name evidence="3" type="ORF">GCM10009039_34060</name>
</gene>
<keyword evidence="4" id="KW-1185">Reference proteome</keyword>
<name>A0A830FPE2_9EURY</name>
<dbReference type="PANTHER" id="PTHR39430">
    <property type="entry name" value="MEMBRANE-ASSOCIATED PROTEASE-RELATED"/>
    <property type="match status" value="1"/>
</dbReference>
<organism evidence="3 4">
    <name type="scientific">Halocalculus aciditolerans</name>
    <dbReference type="NCBI Taxonomy" id="1383812"/>
    <lineage>
        <taxon>Archaea</taxon>
        <taxon>Methanobacteriati</taxon>
        <taxon>Methanobacteriota</taxon>
        <taxon>Stenosarchaea group</taxon>
        <taxon>Halobacteria</taxon>
        <taxon>Halobacteriales</taxon>
        <taxon>Halobacteriaceae</taxon>
        <taxon>Halocalculus</taxon>
    </lineage>
</organism>